<dbReference type="EMBL" id="FQVM01000005">
    <property type="protein sequence ID" value="SHE56013.1"/>
    <property type="molecule type" value="Genomic_DNA"/>
</dbReference>
<dbReference type="PANTHER" id="PTHR13932">
    <property type="entry name" value="COPROPORPHYRINIGEN III OXIDASE"/>
    <property type="match status" value="1"/>
</dbReference>
<dbReference type="SFLD" id="SFLDG01082">
    <property type="entry name" value="B12-binding_domain_containing"/>
    <property type="match status" value="1"/>
</dbReference>
<keyword evidence="3 9" id="KW-0349">Heme</keyword>
<dbReference type="OrthoDB" id="9808022at2"/>
<dbReference type="InterPro" id="IPR013785">
    <property type="entry name" value="Aldolase_TIM"/>
</dbReference>
<dbReference type="RefSeq" id="WP_072893449.1">
    <property type="nucleotide sequence ID" value="NZ_FQVM01000005.1"/>
</dbReference>
<dbReference type="SFLD" id="SFLDS00029">
    <property type="entry name" value="Radical_SAM"/>
    <property type="match status" value="1"/>
</dbReference>
<keyword evidence="8 9" id="KW-0143">Chaperone</keyword>
<evidence type="ECO:0000313" key="11">
    <source>
        <dbReference type="EMBL" id="SHE56013.1"/>
    </source>
</evidence>
<dbReference type="InterPro" id="IPR034505">
    <property type="entry name" value="Coproporphyrinogen-III_oxidase"/>
</dbReference>
<evidence type="ECO:0000256" key="7">
    <source>
        <dbReference type="ARBA" id="ARBA00023014"/>
    </source>
</evidence>
<accession>A0A1M4UHG6</accession>
<keyword evidence="7 9" id="KW-0411">Iron-sulfur</keyword>
<dbReference type="PROSITE" id="PS51918">
    <property type="entry name" value="RADICAL_SAM"/>
    <property type="match status" value="1"/>
</dbReference>
<dbReference type="Proteomes" id="UP000184035">
    <property type="component" value="Unassembled WGS sequence"/>
</dbReference>
<dbReference type="GO" id="GO:0046872">
    <property type="term" value="F:metal ion binding"/>
    <property type="evidence" value="ECO:0007669"/>
    <property type="project" value="UniProtKB-UniRule"/>
</dbReference>
<proteinExistence type="inferred from homology"/>
<evidence type="ECO:0000256" key="8">
    <source>
        <dbReference type="ARBA" id="ARBA00023186"/>
    </source>
</evidence>
<dbReference type="InterPro" id="IPR010723">
    <property type="entry name" value="HemN_C"/>
</dbReference>
<comment type="function">
    <text evidence="9">Probably acts as a heme chaperone, transferring heme to an unknown acceptor. Binds one molecule of heme per monomer, possibly covalently. Binds 1 [4Fe-4S] cluster. The cluster is coordinated with 3 cysteines and an exchangeable S-adenosyl-L-methionine.</text>
</comment>
<reference evidence="11 12" key="1">
    <citation type="submission" date="2016-11" db="EMBL/GenBank/DDBJ databases">
        <authorList>
            <person name="Jaros S."/>
            <person name="Januszkiewicz K."/>
            <person name="Wedrychowicz H."/>
        </authorList>
    </citation>
    <scope>NUCLEOTIDE SEQUENCE [LARGE SCALE GENOMIC DNA]</scope>
    <source>
        <strain evidence="11 12">DSM 2631</strain>
    </source>
</reference>
<dbReference type="PANTHER" id="PTHR13932:SF5">
    <property type="entry name" value="RADICAL S-ADENOSYL METHIONINE DOMAIN-CONTAINING PROTEIN 1, MITOCHONDRIAL"/>
    <property type="match status" value="1"/>
</dbReference>
<dbReference type="InterPro" id="IPR007197">
    <property type="entry name" value="rSAM"/>
</dbReference>
<dbReference type="STRING" id="1533.SAMN05443638_10513"/>
<keyword evidence="4 9" id="KW-0949">S-adenosyl-L-methionine</keyword>
<organism evidence="11 12">
    <name type="scientific">Clostridium fallax</name>
    <dbReference type="NCBI Taxonomy" id="1533"/>
    <lineage>
        <taxon>Bacteria</taxon>
        <taxon>Bacillati</taxon>
        <taxon>Bacillota</taxon>
        <taxon>Clostridia</taxon>
        <taxon>Eubacteriales</taxon>
        <taxon>Clostridiaceae</taxon>
        <taxon>Clostridium</taxon>
    </lineage>
</organism>
<protein>
    <recommendedName>
        <fullName evidence="2 9">Heme chaperone HemW</fullName>
    </recommendedName>
</protein>
<name>A0A1M4UHG6_9CLOT</name>
<evidence type="ECO:0000256" key="9">
    <source>
        <dbReference type="RuleBase" id="RU364116"/>
    </source>
</evidence>
<keyword evidence="9" id="KW-0963">Cytoplasm</keyword>
<dbReference type="SMART" id="SM00729">
    <property type="entry name" value="Elp3"/>
    <property type="match status" value="1"/>
</dbReference>
<evidence type="ECO:0000313" key="12">
    <source>
        <dbReference type="Proteomes" id="UP000184035"/>
    </source>
</evidence>
<dbReference type="GO" id="GO:0004109">
    <property type="term" value="F:coproporphyrinogen oxidase activity"/>
    <property type="evidence" value="ECO:0007669"/>
    <property type="project" value="InterPro"/>
</dbReference>
<dbReference type="SFLD" id="SFLDF00562">
    <property type="entry name" value="HemN-like__clustered_with_heat"/>
    <property type="match status" value="1"/>
</dbReference>
<evidence type="ECO:0000256" key="2">
    <source>
        <dbReference type="ARBA" id="ARBA00017228"/>
    </source>
</evidence>
<comment type="subcellular location">
    <subcellularLocation>
        <location evidence="9">Cytoplasm</location>
    </subcellularLocation>
</comment>
<feature type="domain" description="Radical SAM core" evidence="10">
    <location>
        <begin position="1"/>
        <end position="230"/>
    </location>
</feature>
<gene>
    <name evidence="11" type="ORF">SAMN05443638_10513</name>
</gene>
<keyword evidence="5 9" id="KW-0479">Metal-binding</keyword>
<dbReference type="AlphaFoldDB" id="A0A1M4UHG6"/>
<dbReference type="InterPro" id="IPR004559">
    <property type="entry name" value="HemW-like"/>
</dbReference>
<sequence>MKNIALYIHIPFCKQKCRYCDFPSFAGKENFRRDYIDALVKEILKKAKDYLITTIFIGGGTPSYLNDEELEYLLSNIKKLNVDNDYEFTVECNPGTLNYKKLKIMKDNGVNRLSIGLQSSKDSFLKSLGRIHTFEEFKENLEVARKVGFNNINVDLMFGLPNQTLEIWIETLKEIISLNLDHISAYSLIIEEGTQFYKLYEDGKLNLPSEEEERMMYEEGLKVLKDAGYNQYEISNFSKENKECKHNLVYWNLDEYLGCGVSASSYINNKRYKNIDSIDEYIKKINLEESILENIKENSIEDDMEEFVFMGLRKIKGIKKEDFYKRFNKDIHTVYEKIILKHIKNGLLVEDQDYISLTSKGIELSNYVMSDFILI</sequence>
<dbReference type="SUPFAM" id="SSF102114">
    <property type="entry name" value="Radical SAM enzymes"/>
    <property type="match status" value="1"/>
</dbReference>
<dbReference type="Gene3D" id="3.20.20.70">
    <property type="entry name" value="Aldolase class I"/>
    <property type="match status" value="1"/>
</dbReference>
<keyword evidence="6 9" id="KW-0408">Iron</keyword>
<keyword evidence="12" id="KW-1185">Reference proteome</keyword>
<dbReference type="NCBIfam" id="TIGR00539">
    <property type="entry name" value="hemN_rel"/>
    <property type="match status" value="1"/>
</dbReference>
<evidence type="ECO:0000256" key="6">
    <source>
        <dbReference type="ARBA" id="ARBA00023004"/>
    </source>
</evidence>
<keyword evidence="9" id="KW-0004">4Fe-4S</keyword>
<dbReference type="GO" id="GO:0051539">
    <property type="term" value="F:4 iron, 4 sulfur cluster binding"/>
    <property type="evidence" value="ECO:0007669"/>
    <property type="project" value="UniProtKB-UniRule"/>
</dbReference>
<comment type="similarity">
    <text evidence="1">Belongs to the anaerobic coproporphyrinogen-III oxidase family. HemW subfamily.</text>
</comment>
<dbReference type="GO" id="GO:0005737">
    <property type="term" value="C:cytoplasm"/>
    <property type="evidence" value="ECO:0007669"/>
    <property type="project" value="UniProtKB-SubCell"/>
</dbReference>
<evidence type="ECO:0000259" key="10">
    <source>
        <dbReference type="PROSITE" id="PS51918"/>
    </source>
</evidence>
<evidence type="ECO:0000256" key="4">
    <source>
        <dbReference type="ARBA" id="ARBA00022691"/>
    </source>
</evidence>
<dbReference type="CDD" id="cd01335">
    <property type="entry name" value="Radical_SAM"/>
    <property type="match status" value="1"/>
</dbReference>
<dbReference type="SFLD" id="SFLDF00288">
    <property type="entry name" value="HemN-like__clustered_with_nucl"/>
    <property type="match status" value="1"/>
</dbReference>
<evidence type="ECO:0000256" key="3">
    <source>
        <dbReference type="ARBA" id="ARBA00022617"/>
    </source>
</evidence>
<dbReference type="SFLD" id="SFLDG01065">
    <property type="entry name" value="anaerobic_coproporphyrinogen-I"/>
    <property type="match status" value="1"/>
</dbReference>
<dbReference type="Pfam" id="PF06969">
    <property type="entry name" value="HemN_C"/>
    <property type="match status" value="1"/>
</dbReference>
<dbReference type="GO" id="GO:0006779">
    <property type="term" value="P:porphyrin-containing compound biosynthetic process"/>
    <property type="evidence" value="ECO:0007669"/>
    <property type="project" value="InterPro"/>
</dbReference>
<dbReference type="InterPro" id="IPR006638">
    <property type="entry name" value="Elp3/MiaA/NifB-like_rSAM"/>
</dbReference>
<evidence type="ECO:0000256" key="1">
    <source>
        <dbReference type="ARBA" id="ARBA00006100"/>
    </source>
</evidence>
<dbReference type="InterPro" id="IPR058240">
    <property type="entry name" value="rSAM_sf"/>
</dbReference>
<evidence type="ECO:0000256" key="5">
    <source>
        <dbReference type="ARBA" id="ARBA00022723"/>
    </source>
</evidence>
<dbReference type="Pfam" id="PF04055">
    <property type="entry name" value="Radical_SAM"/>
    <property type="match status" value="1"/>
</dbReference>